<dbReference type="InterPro" id="IPR035906">
    <property type="entry name" value="MetI-like_sf"/>
</dbReference>
<feature type="transmembrane region" description="Helical" evidence="6">
    <location>
        <begin position="21"/>
        <end position="41"/>
    </location>
</feature>
<dbReference type="FunFam" id="1.10.3720.10:FF:000001">
    <property type="entry name" value="Glycine betaine ABC transporter, permease"/>
    <property type="match status" value="1"/>
</dbReference>
<feature type="transmembrane region" description="Helical" evidence="6">
    <location>
        <begin position="316"/>
        <end position="335"/>
    </location>
</feature>
<dbReference type="CDD" id="cd06261">
    <property type="entry name" value="TM_PBP2"/>
    <property type="match status" value="1"/>
</dbReference>
<keyword evidence="9" id="KW-1185">Reference proteome</keyword>
<dbReference type="PANTHER" id="PTHR30177">
    <property type="entry name" value="GLYCINE BETAINE/L-PROLINE TRANSPORT SYSTEM PERMEASE PROTEIN PROW"/>
    <property type="match status" value="1"/>
</dbReference>
<dbReference type="InterPro" id="IPR051204">
    <property type="entry name" value="ABC_transp_perm/SBD"/>
</dbReference>
<feature type="transmembrane region" description="Helical" evidence="6">
    <location>
        <begin position="61"/>
        <end position="78"/>
    </location>
</feature>
<keyword evidence="5 6" id="KW-0472">Membrane</keyword>
<evidence type="ECO:0000256" key="2">
    <source>
        <dbReference type="ARBA" id="ARBA00022448"/>
    </source>
</evidence>
<dbReference type="EMBL" id="FNGI01000003">
    <property type="protein sequence ID" value="SDL42737.1"/>
    <property type="molecule type" value="Genomic_DNA"/>
</dbReference>
<keyword evidence="2 6" id="KW-0813">Transport</keyword>
<evidence type="ECO:0000256" key="6">
    <source>
        <dbReference type="RuleBase" id="RU363032"/>
    </source>
</evidence>
<feature type="transmembrane region" description="Helical" evidence="6">
    <location>
        <begin position="194"/>
        <end position="217"/>
    </location>
</feature>
<evidence type="ECO:0000259" key="7">
    <source>
        <dbReference type="PROSITE" id="PS50928"/>
    </source>
</evidence>
<dbReference type="STRING" id="119000.SAMN05661010_01682"/>
<dbReference type="GO" id="GO:0005886">
    <property type="term" value="C:plasma membrane"/>
    <property type="evidence" value="ECO:0007669"/>
    <property type="project" value="UniProtKB-SubCell"/>
</dbReference>
<evidence type="ECO:0000256" key="4">
    <source>
        <dbReference type="ARBA" id="ARBA00022989"/>
    </source>
</evidence>
<dbReference type="GO" id="GO:0031460">
    <property type="term" value="P:glycine betaine transport"/>
    <property type="evidence" value="ECO:0007669"/>
    <property type="project" value="UniProtKB-ARBA"/>
</dbReference>
<name>A0A1G9JYR7_9GAMM</name>
<feature type="transmembrane region" description="Helical" evidence="6">
    <location>
        <begin position="156"/>
        <end position="174"/>
    </location>
</feature>
<evidence type="ECO:0000313" key="9">
    <source>
        <dbReference type="Proteomes" id="UP000198654"/>
    </source>
</evidence>
<comment type="similarity">
    <text evidence="6">Belongs to the binding-protein-dependent transport system permease family.</text>
</comment>
<dbReference type="RefSeq" id="WP_245704144.1">
    <property type="nucleotide sequence ID" value="NZ_FNGI01000003.1"/>
</dbReference>
<evidence type="ECO:0000256" key="3">
    <source>
        <dbReference type="ARBA" id="ARBA00022692"/>
    </source>
</evidence>
<accession>A0A1G9JYR7</accession>
<dbReference type="Pfam" id="PF00528">
    <property type="entry name" value="BPD_transp_1"/>
    <property type="match status" value="1"/>
</dbReference>
<evidence type="ECO:0000313" key="8">
    <source>
        <dbReference type="EMBL" id="SDL42737.1"/>
    </source>
</evidence>
<keyword evidence="4 6" id="KW-1133">Transmembrane helix</keyword>
<dbReference type="PROSITE" id="PS50928">
    <property type="entry name" value="ABC_TM1"/>
    <property type="match status" value="1"/>
</dbReference>
<gene>
    <name evidence="8" type="ORF">SAMN05661010_01682</name>
</gene>
<feature type="transmembrane region" description="Helical" evidence="6">
    <location>
        <begin position="341"/>
        <end position="363"/>
    </location>
</feature>
<dbReference type="Gene3D" id="1.10.3720.10">
    <property type="entry name" value="MetI-like"/>
    <property type="match status" value="1"/>
</dbReference>
<organism evidence="8 9">
    <name type="scientific">Modicisalibacter muralis</name>
    <dbReference type="NCBI Taxonomy" id="119000"/>
    <lineage>
        <taxon>Bacteria</taxon>
        <taxon>Pseudomonadati</taxon>
        <taxon>Pseudomonadota</taxon>
        <taxon>Gammaproteobacteria</taxon>
        <taxon>Oceanospirillales</taxon>
        <taxon>Halomonadaceae</taxon>
        <taxon>Modicisalibacter</taxon>
    </lineage>
</organism>
<feature type="transmembrane region" description="Helical" evidence="6">
    <location>
        <begin position="229"/>
        <end position="252"/>
    </location>
</feature>
<feature type="transmembrane region" description="Helical" evidence="6">
    <location>
        <begin position="127"/>
        <end position="144"/>
    </location>
</feature>
<comment type="subcellular location">
    <subcellularLocation>
        <location evidence="1 6">Cell membrane</location>
        <topology evidence="1 6">Multi-pass membrane protein</topology>
    </subcellularLocation>
</comment>
<dbReference type="InterPro" id="IPR000515">
    <property type="entry name" value="MetI-like"/>
</dbReference>
<evidence type="ECO:0000256" key="5">
    <source>
        <dbReference type="ARBA" id="ARBA00023136"/>
    </source>
</evidence>
<sequence length="402" mass="41811">MTFPSSLDDRANTAGIVANRVLTTLLVAALIGAVVLPFAAMAPNRLVSGQAISVIEALLPWQWSGLGGLALALALCALRRPLPPRRAHLLVLVLAPLWLLLVAYGLGDYAHRALQDASPAARVSQSAAFWVLVFCPTLMIVDALQRLHAGLALRSAYALPVLVGLAALFAGGTFDALSIMREYANNRGTFAAEFRMHLLLVGSALGPALLIGLPLGLLAYRRPGVRGPLFATLNFFQTVPSIALFALLVAPLSALSDAFPLLDALGVSGIGATPAIIALIMYSLLPIVRNTYAGFAGVAPATIEAARGMGMTPRQLLWRVELPLALPVILSGLRIVTVQAIGLTAVAALIGAGGLGAFIFQGLGQYAIDLVLLGAVPTIALAVVADFVLQILVALSRPAGAR</sequence>
<feature type="transmembrane region" description="Helical" evidence="6">
    <location>
        <begin position="90"/>
        <end position="107"/>
    </location>
</feature>
<evidence type="ECO:0000256" key="1">
    <source>
        <dbReference type="ARBA" id="ARBA00004651"/>
    </source>
</evidence>
<dbReference type="SUPFAM" id="SSF161098">
    <property type="entry name" value="MetI-like"/>
    <property type="match status" value="1"/>
</dbReference>
<proteinExistence type="inferred from homology"/>
<feature type="domain" description="ABC transmembrane type-1" evidence="7">
    <location>
        <begin position="194"/>
        <end position="389"/>
    </location>
</feature>
<dbReference type="AlphaFoldDB" id="A0A1G9JYR7"/>
<keyword evidence="3 6" id="KW-0812">Transmembrane</keyword>
<feature type="transmembrane region" description="Helical" evidence="6">
    <location>
        <begin position="370"/>
        <end position="395"/>
    </location>
</feature>
<protein>
    <submittedName>
        <fullName evidence="8">Osmoprotectant transport system permease protein</fullName>
    </submittedName>
</protein>
<dbReference type="Proteomes" id="UP000198654">
    <property type="component" value="Unassembled WGS sequence"/>
</dbReference>
<reference evidence="8 9" key="1">
    <citation type="submission" date="2016-10" db="EMBL/GenBank/DDBJ databases">
        <authorList>
            <person name="de Groot N.N."/>
        </authorList>
    </citation>
    <scope>NUCLEOTIDE SEQUENCE [LARGE SCALE GENOMIC DNA]</scope>
    <source>
        <strain evidence="8 9">DSM 14789</strain>
    </source>
</reference>
<dbReference type="GO" id="GO:0055085">
    <property type="term" value="P:transmembrane transport"/>
    <property type="evidence" value="ECO:0007669"/>
    <property type="project" value="InterPro"/>
</dbReference>
<dbReference type="PANTHER" id="PTHR30177:SF30">
    <property type="entry name" value="GLYCINE BETAINE UPTAKE SYSTEM PERMEASE PROTEIN YEHY"/>
    <property type="match status" value="1"/>
</dbReference>
<feature type="transmembrane region" description="Helical" evidence="6">
    <location>
        <begin position="264"/>
        <end position="285"/>
    </location>
</feature>